<organism evidence="6 7">
    <name type="scientific">Rubrivivax rivuli</name>
    <dbReference type="NCBI Taxonomy" id="1862385"/>
    <lineage>
        <taxon>Bacteria</taxon>
        <taxon>Pseudomonadati</taxon>
        <taxon>Pseudomonadota</taxon>
        <taxon>Betaproteobacteria</taxon>
        <taxon>Burkholderiales</taxon>
        <taxon>Sphaerotilaceae</taxon>
        <taxon>Rubrivivax</taxon>
    </lineage>
</organism>
<comment type="caution">
    <text evidence="6">The sequence shown here is derived from an EMBL/GenBank/DDBJ whole genome shotgun (WGS) entry which is preliminary data.</text>
</comment>
<dbReference type="RefSeq" id="WP_128228655.1">
    <property type="nucleotide sequence ID" value="NZ_SACR01000003.1"/>
</dbReference>
<evidence type="ECO:0000259" key="5">
    <source>
        <dbReference type="PROSITE" id="PS50111"/>
    </source>
</evidence>
<keyword evidence="7" id="KW-1185">Reference proteome</keyword>
<evidence type="ECO:0000256" key="1">
    <source>
        <dbReference type="ARBA" id="ARBA00023224"/>
    </source>
</evidence>
<dbReference type="GO" id="GO:0007165">
    <property type="term" value="P:signal transduction"/>
    <property type="evidence" value="ECO:0007669"/>
    <property type="project" value="UniProtKB-KW"/>
</dbReference>
<dbReference type="GO" id="GO:0016020">
    <property type="term" value="C:membrane"/>
    <property type="evidence" value="ECO:0007669"/>
    <property type="project" value="InterPro"/>
</dbReference>
<dbReference type="Proteomes" id="UP000285575">
    <property type="component" value="Unassembled WGS sequence"/>
</dbReference>
<dbReference type="AlphaFoldDB" id="A0A437RHS3"/>
<dbReference type="OrthoDB" id="2489132at2"/>
<gene>
    <name evidence="6" type="ORF">EOE66_10615</name>
</gene>
<dbReference type="InterPro" id="IPR004089">
    <property type="entry name" value="MCPsignal_dom"/>
</dbReference>
<evidence type="ECO:0000313" key="6">
    <source>
        <dbReference type="EMBL" id="RVU46291.1"/>
    </source>
</evidence>
<evidence type="ECO:0000256" key="3">
    <source>
        <dbReference type="SAM" id="Coils"/>
    </source>
</evidence>
<evidence type="ECO:0000313" key="7">
    <source>
        <dbReference type="Proteomes" id="UP000285575"/>
    </source>
</evidence>
<evidence type="ECO:0000256" key="2">
    <source>
        <dbReference type="PROSITE-ProRule" id="PRU00284"/>
    </source>
</evidence>
<keyword evidence="3" id="KW-0175">Coiled coil</keyword>
<dbReference type="SUPFAM" id="SSF58104">
    <property type="entry name" value="Methyl-accepting chemotaxis protein (MCP) signaling domain"/>
    <property type="match status" value="1"/>
</dbReference>
<dbReference type="PROSITE" id="PS50111">
    <property type="entry name" value="CHEMOTAXIS_TRANSDUC_2"/>
    <property type="match status" value="1"/>
</dbReference>
<dbReference type="Gene3D" id="1.10.287.950">
    <property type="entry name" value="Methyl-accepting chemotaxis protein"/>
    <property type="match status" value="1"/>
</dbReference>
<name>A0A437RHS3_9BURK</name>
<dbReference type="PANTHER" id="PTHR32089:SF112">
    <property type="entry name" value="LYSOZYME-LIKE PROTEIN-RELATED"/>
    <property type="match status" value="1"/>
</dbReference>
<sequence>MFKAAFKGASAPDPGRPEPALAPETAQAAAAGRFIGQLGRQASSLGREAAEVRGVIDDTHKLANSQAQALQALAQQLQEVVRAQAAIDHETQQGLQAVARVGDAVQGVSTEVGGIVDTLRQVSEAAGDITRIALQTRLVAFNASVEAKRAGEAGRGFAVVADAVKDLAAQVESSSKQIAGTVGRLDARIAALAREISRDPAAGGGEGQGGAVHRAIDEVTQGVHRIHAASQASQQLCDGLGGQMGRIEGEMRQTTKALDAALGRTETFLKISEELAEGAAETGVETEDTPYIRAVQQAAAQISQLLEDAVRTGALPLDDLFDERYQPVAGSQPQQHLTKYVPLAERLFPQVQEKLLSLSDKVVFCIAADRNGYIACHNRQYNQPQRPGDVAWNTAHSRNRRIFNDRTGLASGRNTRPFLLQTYRRDMGGGQFIVMKEAAAPITVGGRHWGGLRLAFKF</sequence>
<keyword evidence="1 2" id="KW-0807">Transducer</keyword>
<protein>
    <submittedName>
        <fullName evidence="6">Chemotaxis protein</fullName>
    </submittedName>
</protein>
<feature type="coiled-coil region" evidence="3">
    <location>
        <begin position="60"/>
        <end position="93"/>
    </location>
</feature>
<dbReference type="PANTHER" id="PTHR32089">
    <property type="entry name" value="METHYL-ACCEPTING CHEMOTAXIS PROTEIN MCPB"/>
    <property type="match status" value="1"/>
</dbReference>
<dbReference type="Pfam" id="PF00015">
    <property type="entry name" value="MCPsignal"/>
    <property type="match status" value="1"/>
</dbReference>
<dbReference type="EMBL" id="SACR01000003">
    <property type="protein sequence ID" value="RVU46291.1"/>
    <property type="molecule type" value="Genomic_DNA"/>
</dbReference>
<reference evidence="6 7" key="1">
    <citation type="submission" date="2019-01" db="EMBL/GenBank/DDBJ databases">
        <authorList>
            <person name="Chen W.-M."/>
        </authorList>
    </citation>
    <scope>NUCLEOTIDE SEQUENCE [LARGE SCALE GENOMIC DNA]</scope>
    <source>
        <strain evidence="6 7">KYPY4</strain>
    </source>
</reference>
<evidence type="ECO:0000256" key="4">
    <source>
        <dbReference type="SAM" id="MobiDB-lite"/>
    </source>
</evidence>
<dbReference type="SMART" id="SM00283">
    <property type="entry name" value="MA"/>
    <property type="match status" value="1"/>
</dbReference>
<feature type="region of interest" description="Disordered" evidence="4">
    <location>
        <begin position="1"/>
        <end position="21"/>
    </location>
</feature>
<accession>A0A437RHS3</accession>
<feature type="domain" description="Methyl-accepting transducer" evidence="5">
    <location>
        <begin position="27"/>
        <end position="266"/>
    </location>
</feature>
<proteinExistence type="predicted"/>